<dbReference type="CDD" id="cd06225">
    <property type="entry name" value="HAMP"/>
    <property type="match status" value="1"/>
</dbReference>
<organism evidence="9 10">
    <name type="scientific">Solibaculum intestinale</name>
    <dbReference type="NCBI Taxonomy" id="3133165"/>
    <lineage>
        <taxon>Bacteria</taxon>
        <taxon>Bacillati</taxon>
        <taxon>Bacillota</taxon>
        <taxon>Clostridia</taxon>
        <taxon>Eubacteriales</taxon>
        <taxon>Oscillospiraceae</taxon>
        <taxon>Solibaculum</taxon>
    </lineage>
</organism>
<dbReference type="EC" id="2.7.7.65" evidence="9"/>
<evidence type="ECO:0000256" key="1">
    <source>
        <dbReference type="ARBA" id="ARBA00004651"/>
    </source>
</evidence>
<dbReference type="GO" id="GO:0052621">
    <property type="term" value="F:diguanylate cyclase activity"/>
    <property type="evidence" value="ECO:0007669"/>
    <property type="project" value="UniProtKB-EC"/>
</dbReference>
<keyword evidence="9" id="KW-0548">Nucleotidyltransferase</keyword>
<keyword evidence="2" id="KW-1003">Cell membrane</keyword>
<keyword evidence="5 6" id="KW-0472">Membrane</keyword>
<dbReference type="SUPFAM" id="SSF158472">
    <property type="entry name" value="HAMP domain-like"/>
    <property type="match status" value="1"/>
</dbReference>
<evidence type="ECO:0000256" key="3">
    <source>
        <dbReference type="ARBA" id="ARBA00022692"/>
    </source>
</evidence>
<dbReference type="CDD" id="cd12912">
    <property type="entry name" value="PDC2_MCP_like"/>
    <property type="match status" value="1"/>
</dbReference>
<dbReference type="InterPro" id="IPR033479">
    <property type="entry name" value="dCache_1"/>
</dbReference>
<dbReference type="CDD" id="cd01949">
    <property type="entry name" value="GGDEF"/>
    <property type="match status" value="1"/>
</dbReference>
<dbReference type="PROSITE" id="PS50885">
    <property type="entry name" value="HAMP"/>
    <property type="match status" value="1"/>
</dbReference>
<dbReference type="RefSeq" id="WP_349217875.1">
    <property type="nucleotide sequence ID" value="NZ_JBBMFD010000001.1"/>
</dbReference>
<accession>A0ABV1E0U4</accession>
<dbReference type="SUPFAM" id="SSF55781">
    <property type="entry name" value="GAF domain-like"/>
    <property type="match status" value="1"/>
</dbReference>
<dbReference type="Gene3D" id="3.30.450.20">
    <property type="entry name" value="PAS domain"/>
    <property type="match status" value="2"/>
</dbReference>
<evidence type="ECO:0000256" key="2">
    <source>
        <dbReference type="ARBA" id="ARBA00022475"/>
    </source>
</evidence>
<dbReference type="Gene3D" id="3.30.70.270">
    <property type="match status" value="1"/>
</dbReference>
<dbReference type="SUPFAM" id="SSF55785">
    <property type="entry name" value="PYP-like sensor domain (PAS domain)"/>
    <property type="match status" value="2"/>
</dbReference>
<keyword evidence="4 6" id="KW-1133">Transmembrane helix</keyword>
<keyword evidence="9" id="KW-0808">Transferase</keyword>
<evidence type="ECO:0000256" key="5">
    <source>
        <dbReference type="ARBA" id="ARBA00023136"/>
    </source>
</evidence>
<evidence type="ECO:0000256" key="6">
    <source>
        <dbReference type="SAM" id="Phobius"/>
    </source>
</evidence>
<gene>
    <name evidence="9" type="ORF">WMO26_02105</name>
</gene>
<feature type="transmembrane region" description="Helical" evidence="6">
    <location>
        <begin position="291"/>
        <end position="317"/>
    </location>
</feature>
<dbReference type="EMBL" id="JBBMFD010000001">
    <property type="protein sequence ID" value="MEQ2439618.1"/>
    <property type="molecule type" value="Genomic_DNA"/>
</dbReference>
<name>A0ABV1E0U4_9FIRM</name>
<dbReference type="InterPro" id="IPR052155">
    <property type="entry name" value="Biofilm_reg_signaling"/>
</dbReference>
<evidence type="ECO:0000259" key="7">
    <source>
        <dbReference type="PROSITE" id="PS50885"/>
    </source>
</evidence>
<keyword evidence="3 6" id="KW-0812">Transmembrane</keyword>
<dbReference type="Gene3D" id="6.10.340.10">
    <property type="match status" value="1"/>
</dbReference>
<protein>
    <submittedName>
        <fullName evidence="9">Diguanylate cyclase</fullName>
        <ecNumber evidence="9">2.7.7.65</ecNumber>
    </submittedName>
</protein>
<feature type="domain" description="HAMP" evidence="7">
    <location>
        <begin position="315"/>
        <end position="367"/>
    </location>
</feature>
<evidence type="ECO:0000313" key="9">
    <source>
        <dbReference type="EMBL" id="MEQ2439618.1"/>
    </source>
</evidence>
<dbReference type="Pfam" id="PF02743">
    <property type="entry name" value="dCache_1"/>
    <property type="match status" value="1"/>
</dbReference>
<evidence type="ECO:0000256" key="4">
    <source>
        <dbReference type="ARBA" id="ARBA00022989"/>
    </source>
</evidence>
<dbReference type="Proteomes" id="UP001489509">
    <property type="component" value="Unassembled WGS sequence"/>
</dbReference>
<keyword evidence="10" id="KW-1185">Reference proteome</keyword>
<dbReference type="PANTHER" id="PTHR44757">
    <property type="entry name" value="DIGUANYLATE CYCLASE DGCP"/>
    <property type="match status" value="1"/>
</dbReference>
<dbReference type="SMART" id="SM00267">
    <property type="entry name" value="GGDEF"/>
    <property type="match status" value="1"/>
</dbReference>
<dbReference type="InterPro" id="IPR035965">
    <property type="entry name" value="PAS-like_dom_sf"/>
</dbReference>
<dbReference type="PANTHER" id="PTHR44757:SF2">
    <property type="entry name" value="BIOFILM ARCHITECTURE MAINTENANCE PROTEIN MBAA"/>
    <property type="match status" value="1"/>
</dbReference>
<comment type="subcellular location">
    <subcellularLocation>
        <location evidence="1">Cell membrane</location>
        <topology evidence="1">Multi-pass membrane protein</topology>
    </subcellularLocation>
</comment>
<dbReference type="Pfam" id="PF13426">
    <property type="entry name" value="PAS_9"/>
    <property type="match status" value="1"/>
</dbReference>
<dbReference type="Pfam" id="PF00672">
    <property type="entry name" value="HAMP"/>
    <property type="match status" value="1"/>
</dbReference>
<dbReference type="SUPFAM" id="SSF55073">
    <property type="entry name" value="Nucleotide cyclase"/>
    <property type="match status" value="1"/>
</dbReference>
<feature type="domain" description="GGDEF" evidence="8">
    <location>
        <begin position="540"/>
        <end position="673"/>
    </location>
</feature>
<evidence type="ECO:0000313" key="10">
    <source>
        <dbReference type="Proteomes" id="UP001489509"/>
    </source>
</evidence>
<dbReference type="InterPro" id="IPR000014">
    <property type="entry name" value="PAS"/>
</dbReference>
<dbReference type="Gene3D" id="3.30.450.40">
    <property type="match status" value="1"/>
</dbReference>
<dbReference type="InterPro" id="IPR003660">
    <property type="entry name" value="HAMP_dom"/>
</dbReference>
<dbReference type="PROSITE" id="PS50887">
    <property type="entry name" value="GGDEF"/>
    <property type="match status" value="1"/>
</dbReference>
<dbReference type="InterPro" id="IPR043128">
    <property type="entry name" value="Rev_trsase/Diguanyl_cyclase"/>
</dbReference>
<reference evidence="9 10" key="1">
    <citation type="submission" date="2024-03" db="EMBL/GenBank/DDBJ databases">
        <title>Human intestinal bacterial collection.</title>
        <authorList>
            <person name="Pauvert C."/>
            <person name="Hitch T.C.A."/>
            <person name="Clavel T."/>
        </authorList>
    </citation>
    <scope>NUCLEOTIDE SEQUENCE [LARGE SCALE GENOMIC DNA]</scope>
    <source>
        <strain evidence="9 10">CLA-JM-H44</strain>
    </source>
</reference>
<dbReference type="SMART" id="SM00304">
    <property type="entry name" value="HAMP"/>
    <property type="match status" value="1"/>
</dbReference>
<dbReference type="Pfam" id="PF00990">
    <property type="entry name" value="GGDEF"/>
    <property type="match status" value="1"/>
</dbReference>
<comment type="caution">
    <text evidence="9">The sequence shown here is derived from an EMBL/GenBank/DDBJ whole genome shotgun (WGS) entry which is preliminary data.</text>
</comment>
<dbReference type="InterPro" id="IPR029787">
    <property type="entry name" value="Nucleotide_cyclase"/>
</dbReference>
<evidence type="ECO:0000259" key="8">
    <source>
        <dbReference type="PROSITE" id="PS50887"/>
    </source>
</evidence>
<dbReference type="InterPro" id="IPR000160">
    <property type="entry name" value="GGDEF_dom"/>
</dbReference>
<proteinExistence type="predicted"/>
<sequence>MKIKHLFLLLLMVVSILSVTLVSALQIGSFYQKTEALLRTNLLHSTIQQTDSFERFFDQRSIHMRLTAQLPQIGRLLSETLGSIDQQNRQEVTDILHRKAKELDFLNEIILMDENGRILSSSKESNVGVLFPITEEMKKLSSLESMYTDLTEDGRFGNGENSCFNLVAINDSDGRIGYMAEVLSLSYFSGLIKTVDFSQSGAVSLLDRKGNIVASSDTSLHQQLFQTTQEKGNGFAQAWEQVDVQTAPSGILQYTIAGGKMITAYSVIKGTEWMLYYTLPLADFISPARQAAFTALLFLAVLVVLLIFSSFALSFWFNKPIHRFVETMHQVEQGNYSIRLQAKPNTEFAQIAEAFNSLIDTVRARSLALSRSEQHYRQALKASSDTIFQADLTHNRISFETDAENDRDIPIFLSSFTEAIEYIAANHVYPEDRKAFYETFSIPSILCRFRQGEKEITVEYRRYHKNRRLFWTSCTIVPMQSGEVDEAVIVIGYLKNIDERKERELKMLDRSKRDSLTKLFNKGAIQEAVDECLKGSGNEDAHAFLIIDIDNFKAVNDNLGHLFGDAVLRDTAAKLQSLLRPCDLIGRIGGDEFVVFLKEYPSKDWVMGRARDIIGIFRKDFTGHSRRYKISGSVGIALSPDDGQSYVDLMKRADVALYRAKSLGKDQLCVFAPSLLTKEFLTASGPGATAHDEVPSLSQPEALKQNLVQYIFALLYEAKDRVSAIEMILDLVGEYFDVSRAYIFETDEEDPTLCHNTFEWCKEGVEPQMENLHTVSYELFSDYRAYFDEDGILYFDDVSALEPGLRRFLQEEQGIQSMLQCAIREDGKFKGFVGFDDCEKKHLATREEIMTLSLVSKLLGTFLLQEKTHERLRSSSAMNQAIMDHLSTWTYVIDFESYRLLFLNKKTQQISPASKVGDRCYETFYHRDVPCAHCPLRQLDPGNPDSRCTIELYNPHLKVWTAATASVMRWNNETPACLMCCCDVTRYKKNS</sequence>
<dbReference type="InterPro" id="IPR029016">
    <property type="entry name" value="GAF-like_dom_sf"/>
</dbReference>
<dbReference type="NCBIfam" id="TIGR00254">
    <property type="entry name" value="GGDEF"/>
    <property type="match status" value="1"/>
</dbReference>